<keyword evidence="4" id="KW-1185">Reference proteome</keyword>
<dbReference type="Proteomes" id="UP001240777">
    <property type="component" value="Unassembled WGS sequence"/>
</dbReference>
<comment type="caution">
    <text evidence="2">The sequence shown here is derived from an EMBL/GenBank/DDBJ whole genome shotgun (WGS) entry which is preliminary data.</text>
</comment>
<dbReference type="EMBL" id="JAUYZK010000003">
    <property type="protein sequence ID" value="MDP2538741.1"/>
    <property type="molecule type" value="Genomic_DNA"/>
</dbReference>
<organism evidence="2 3">
    <name type="scientific">Helicobacter cappadocius</name>
    <dbReference type="NCBI Taxonomy" id="3063998"/>
    <lineage>
        <taxon>Bacteria</taxon>
        <taxon>Pseudomonadati</taxon>
        <taxon>Campylobacterota</taxon>
        <taxon>Epsilonproteobacteria</taxon>
        <taxon>Campylobacterales</taxon>
        <taxon>Helicobacteraceae</taxon>
        <taxon>Helicobacter</taxon>
    </lineage>
</organism>
<gene>
    <name evidence="1" type="ORF">Q5I04_04315</name>
    <name evidence="2" type="ORF">Q5I06_02950</name>
</gene>
<protein>
    <submittedName>
        <fullName evidence="2">Uncharacterized protein</fullName>
    </submittedName>
</protein>
<dbReference type="EMBL" id="JAUPEV010000005">
    <property type="protein sequence ID" value="MDO7253133.1"/>
    <property type="molecule type" value="Genomic_DNA"/>
</dbReference>
<proteinExistence type="predicted"/>
<dbReference type="Proteomes" id="UP001177258">
    <property type="component" value="Unassembled WGS sequence"/>
</dbReference>
<evidence type="ECO:0000313" key="1">
    <source>
        <dbReference type="EMBL" id="MDO7253133.1"/>
    </source>
</evidence>
<accession>A0AA90PJ23</accession>
<sequence>MRKNTIVQLQQGHMNPKKDLIVGNIILQCQMCNRPDRNRWVYDKTGRVIAVADTEDGIRIILEFIKKASKATKKAIFDKLSHMISEK</sequence>
<reference evidence="1 3" key="3">
    <citation type="journal article" date="2024" name="Syst. Appl. Microbiol.">
        <title>Helicobacter cappadocius sp. nov., from lizards: The first psychrotrophic Helicobacter species.</title>
        <authorList>
            <person name="Aydin F."/>
            <person name="Tarhane S."/>
            <person name="Karakaya E."/>
            <person name="Abay S."/>
            <person name="Kayman T."/>
            <person name="Guran O."/>
            <person name="Bozkurt E."/>
            <person name="Uzum N."/>
            <person name="Avci A."/>
            <person name="Olgun K."/>
            <person name="Jablonski D."/>
            <person name="Guran C."/>
            <person name="Burcin Saticioglu I."/>
        </authorList>
    </citation>
    <scope>NUCLEOTIDE SEQUENCE [LARGE SCALE GENOMIC DNA]</scope>
    <source>
        <strain evidence="1">Faydin-H75</strain>
        <strain evidence="3">faydin-H76</strain>
    </source>
</reference>
<evidence type="ECO:0000313" key="2">
    <source>
        <dbReference type="EMBL" id="MDP2538741.1"/>
    </source>
</evidence>
<evidence type="ECO:0000313" key="4">
    <source>
        <dbReference type="Proteomes" id="UP001240777"/>
    </source>
</evidence>
<dbReference type="AlphaFoldDB" id="A0AA90PJ23"/>
<name>A0AA90PJ23_9HELI</name>
<evidence type="ECO:0000313" key="3">
    <source>
        <dbReference type="Proteomes" id="UP001177258"/>
    </source>
</evidence>
<reference evidence="2 4" key="1">
    <citation type="submission" date="2023-07" db="EMBL/GenBank/DDBJ databases">
        <title>Unpublished Manusciprt.</title>
        <authorList>
            <person name="Aydin F."/>
            <person name="Tarhane S."/>
            <person name="Saticioglu I.B."/>
            <person name="Karakaya E."/>
            <person name="Abay S."/>
            <person name="Guran O."/>
            <person name="Bozkurt E."/>
            <person name="Uzum N."/>
            <person name="Olgun K."/>
            <person name="Jablonski D."/>
        </authorList>
    </citation>
    <scope>NUCLEOTIDE SEQUENCE</scope>
    <source>
        <strain evidence="4">faydin-H75</strain>
        <strain evidence="2">Faydin-H76</strain>
    </source>
</reference>
<reference evidence="1" key="2">
    <citation type="submission" date="2023-07" db="EMBL/GenBank/DDBJ databases">
        <authorList>
            <person name="Aydin F."/>
            <person name="Tarhane S."/>
            <person name="Saticioglu I.B."/>
            <person name="Karakaya E."/>
            <person name="Abay S."/>
            <person name="Guran O."/>
            <person name="Bozkurt E."/>
            <person name="Uzum N."/>
            <person name="Olgun K."/>
            <person name="Jablonski D."/>
        </authorList>
    </citation>
    <scope>NUCLEOTIDE SEQUENCE</scope>
    <source>
        <strain evidence="1">Faydin-H75</strain>
    </source>
</reference>
<dbReference type="RefSeq" id="WP_305516975.1">
    <property type="nucleotide sequence ID" value="NZ_JAUPEV010000005.1"/>
</dbReference>